<protein>
    <recommendedName>
        <fullName evidence="1">RNHCP domain-containing protein</fullName>
    </recommendedName>
</protein>
<dbReference type="AlphaFoldDB" id="A0A1F6G767"/>
<dbReference type="Pfam" id="PF12647">
    <property type="entry name" value="RNHCP"/>
    <property type="match status" value="1"/>
</dbReference>
<evidence type="ECO:0000259" key="1">
    <source>
        <dbReference type="Pfam" id="PF12647"/>
    </source>
</evidence>
<organism evidence="2 3">
    <name type="scientific">Candidatus Kaiserbacteria bacterium RIFOXYD1_FULL_47_14</name>
    <dbReference type="NCBI Taxonomy" id="1798533"/>
    <lineage>
        <taxon>Bacteria</taxon>
        <taxon>Candidatus Kaiseribacteriota</taxon>
    </lineage>
</organism>
<evidence type="ECO:0000313" key="2">
    <source>
        <dbReference type="EMBL" id="OGG93949.1"/>
    </source>
</evidence>
<dbReference type="Proteomes" id="UP000176867">
    <property type="component" value="Unassembled WGS sequence"/>
</dbReference>
<accession>A0A1F6G767</accession>
<dbReference type="STRING" id="1798533.A2609_02275"/>
<dbReference type="InterPro" id="IPR024439">
    <property type="entry name" value="RNHCP"/>
</dbReference>
<dbReference type="EMBL" id="MFMU01000003">
    <property type="protein sequence ID" value="OGG93949.1"/>
    <property type="molecule type" value="Genomic_DNA"/>
</dbReference>
<evidence type="ECO:0000313" key="3">
    <source>
        <dbReference type="Proteomes" id="UP000176867"/>
    </source>
</evidence>
<comment type="caution">
    <text evidence="2">The sequence shown here is derived from an EMBL/GenBank/DDBJ whole genome shotgun (WGS) entry which is preliminary data.</text>
</comment>
<gene>
    <name evidence="2" type="ORF">A2609_02275</name>
</gene>
<name>A0A1F6G767_9BACT</name>
<reference evidence="2 3" key="1">
    <citation type="journal article" date="2016" name="Nat. Commun.">
        <title>Thousands of microbial genomes shed light on interconnected biogeochemical processes in an aquifer system.</title>
        <authorList>
            <person name="Anantharaman K."/>
            <person name="Brown C.T."/>
            <person name="Hug L.A."/>
            <person name="Sharon I."/>
            <person name="Castelle C.J."/>
            <person name="Probst A.J."/>
            <person name="Thomas B.C."/>
            <person name="Singh A."/>
            <person name="Wilkins M.J."/>
            <person name="Karaoz U."/>
            <person name="Brodie E.L."/>
            <person name="Williams K.H."/>
            <person name="Hubbard S.S."/>
            <person name="Banfield J.F."/>
        </authorList>
    </citation>
    <scope>NUCLEOTIDE SEQUENCE [LARGE SCALE GENOMIC DNA]</scope>
</reference>
<feature type="domain" description="RNHCP" evidence="1">
    <location>
        <begin position="12"/>
        <end position="93"/>
    </location>
</feature>
<sequence>MAPTKKFQRTSEDFTCERCGFFVLGNGYTNHCPKCLWSKHVDVNPGDRAAVCGGAMEPVGVEFDGGEYTILHRCVACGFERKNKTSKDDDFNSILQLSQTA</sequence>
<proteinExistence type="predicted"/>